<gene>
    <name evidence="7" type="ORF">F7725_022022</name>
</gene>
<accession>A0A7J5ZDG1</accession>
<name>A0A7J5ZDG1_DISMA</name>
<dbReference type="PANTHER" id="PTHR24136:SF53">
    <property type="entry name" value="ANKYRIN REPEAT AND SOCS BOX CONTAINING 13"/>
    <property type="match status" value="1"/>
</dbReference>
<dbReference type="InterPro" id="IPR001496">
    <property type="entry name" value="SOCS_box"/>
</dbReference>
<sequence length="335" mass="37043">MSLRLLPYSFPKKTDGMEIQSDRDYFFGDIASQGQTSQLQSLILSGASVNVVAVDSITPLHEACLRGQTQCKEDCVKLLIAMGANLEAYDIYYGTPLHVACANEHTDCVKVLLNAGAKVNAARLHETPLHHATKNKQVEMVEILVEFGANVHARDHHDKKPVDYTTPGSPSATCLQFYETTPMNLQQLSRLALRAMLETRALEVIEKLDIPKLIIGYLCYQKHLLTLSSLAAKLENQRKISGLRGGDECDSWKPSTPSPQANLLLARLVFDFFSGCNWEQGLEKETVGEKRASSVCQSESDSSHCSVLHELQYDQAALTGERREDGGEVALNHVE</sequence>
<evidence type="ECO:0000256" key="3">
    <source>
        <dbReference type="ARBA" id="ARBA00022737"/>
    </source>
</evidence>
<dbReference type="InterPro" id="IPR051573">
    <property type="entry name" value="Ankyrin-SOCS_box_domain"/>
</dbReference>
<dbReference type="Pfam" id="PF12796">
    <property type="entry name" value="Ank_2"/>
    <property type="match status" value="1"/>
</dbReference>
<comment type="similarity">
    <text evidence="2">Belongs to the ankyrin SOCS box (ASB) family.</text>
</comment>
<evidence type="ECO:0000256" key="2">
    <source>
        <dbReference type="ARBA" id="ARBA00005949"/>
    </source>
</evidence>
<dbReference type="PROSITE" id="PS50297">
    <property type="entry name" value="ANK_REP_REGION"/>
    <property type="match status" value="3"/>
</dbReference>
<keyword evidence="8" id="KW-1185">Reference proteome</keyword>
<dbReference type="EMBL" id="JAAKFY010000003">
    <property type="protein sequence ID" value="KAF3859623.1"/>
    <property type="molecule type" value="Genomic_DNA"/>
</dbReference>
<organism evidence="7 8">
    <name type="scientific">Dissostichus mawsoni</name>
    <name type="common">Antarctic cod</name>
    <dbReference type="NCBI Taxonomy" id="36200"/>
    <lineage>
        <taxon>Eukaryota</taxon>
        <taxon>Metazoa</taxon>
        <taxon>Chordata</taxon>
        <taxon>Craniata</taxon>
        <taxon>Vertebrata</taxon>
        <taxon>Euteleostomi</taxon>
        <taxon>Actinopterygii</taxon>
        <taxon>Neopterygii</taxon>
        <taxon>Teleostei</taxon>
        <taxon>Neoteleostei</taxon>
        <taxon>Acanthomorphata</taxon>
        <taxon>Eupercaria</taxon>
        <taxon>Perciformes</taxon>
        <taxon>Notothenioidei</taxon>
        <taxon>Nototheniidae</taxon>
        <taxon>Dissostichus</taxon>
    </lineage>
</organism>
<evidence type="ECO:0000256" key="4">
    <source>
        <dbReference type="ARBA" id="ARBA00023043"/>
    </source>
</evidence>
<dbReference type="Proteomes" id="UP000518266">
    <property type="component" value="Unassembled WGS sequence"/>
</dbReference>
<feature type="repeat" description="ANK" evidence="5">
    <location>
        <begin position="124"/>
        <end position="156"/>
    </location>
</feature>
<dbReference type="InterPro" id="IPR036770">
    <property type="entry name" value="Ankyrin_rpt-contain_sf"/>
</dbReference>
<feature type="domain" description="SOCS box" evidence="6">
    <location>
        <begin position="182"/>
        <end position="221"/>
    </location>
</feature>
<dbReference type="GO" id="GO:0045732">
    <property type="term" value="P:positive regulation of protein catabolic process"/>
    <property type="evidence" value="ECO:0007669"/>
    <property type="project" value="TreeGrafter"/>
</dbReference>
<keyword evidence="4 5" id="KW-0040">ANK repeat</keyword>
<dbReference type="Pfam" id="PF07525">
    <property type="entry name" value="SOCS_box"/>
    <property type="match status" value="1"/>
</dbReference>
<evidence type="ECO:0000259" key="6">
    <source>
        <dbReference type="SMART" id="SM00969"/>
    </source>
</evidence>
<dbReference type="AlphaFoldDB" id="A0A7J5ZDG1"/>
<evidence type="ECO:0000313" key="7">
    <source>
        <dbReference type="EMBL" id="KAF3859623.1"/>
    </source>
</evidence>
<proteinExistence type="inferred from homology"/>
<dbReference type="InterPro" id="IPR002110">
    <property type="entry name" value="Ankyrin_rpt"/>
</dbReference>
<evidence type="ECO:0000313" key="8">
    <source>
        <dbReference type="Proteomes" id="UP000518266"/>
    </source>
</evidence>
<dbReference type="SMART" id="SM00248">
    <property type="entry name" value="ANK"/>
    <property type="match status" value="3"/>
</dbReference>
<dbReference type="OrthoDB" id="10252328at2759"/>
<dbReference type="PROSITE" id="PS50088">
    <property type="entry name" value="ANK_REPEAT"/>
    <property type="match status" value="3"/>
</dbReference>
<reference evidence="7 8" key="1">
    <citation type="submission" date="2020-03" db="EMBL/GenBank/DDBJ databases">
        <title>Dissostichus mawsoni Genome sequencing and assembly.</title>
        <authorList>
            <person name="Park H."/>
        </authorList>
    </citation>
    <scope>NUCLEOTIDE SEQUENCE [LARGE SCALE GENOMIC DNA]</scope>
    <source>
        <strain evidence="7">DM0001</strain>
        <tissue evidence="7">Muscle</tissue>
    </source>
</reference>
<protein>
    <recommendedName>
        <fullName evidence="6">SOCS box domain-containing protein</fullName>
    </recommendedName>
</protein>
<feature type="repeat" description="ANK" evidence="5">
    <location>
        <begin position="55"/>
        <end position="91"/>
    </location>
</feature>
<evidence type="ECO:0000256" key="1">
    <source>
        <dbReference type="ARBA" id="ARBA00004906"/>
    </source>
</evidence>
<dbReference type="SMART" id="SM00969">
    <property type="entry name" value="SOCS_box"/>
    <property type="match status" value="1"/>
</dbReference>
<dbReference type="UniPathway" id="UPA00143"/>
<dbReference type="Gene3D" id="1.25.40.20">
    <property type="entry name" value="Ankyrin repeat-containing domain"/>
    <property type="match status" value="1"/>
</dbReference>
<feature type="repeat" description="ANK" evidence="5">
    <location>
        <begin position="92"/>
        <end position="124"/>
    </location>
</feature>
<comment type="pathway">
    <text evidence="1">Protein modification; protein ubiquitination.</text>
</comment>
<evidence type="ECO:0000256" key="5">
    <source>
        <dbReference type="PROSITE-ProRule" id="PRU00023"/>
    </source>
</evidence>
<dbReference type="SUPFAM" id="SSF48403">
    <property type="entry name" value="Ankyrin repeat"/>
    <property type="match status" value="1"/>
</dbReference>
<comment type="caution">
    <text evidence="7">The sequence shown here is derived from an EMBL/GenBank/DDBJ whole genome shotgun (WGS) entry which is preliminary data.</text>
</comment>
<dbReference type="GO" id="GO:0016567">
    <property type="term" value="P:protein ubiquitination"/>
    <property type="evidence" value="ECO:0007669"/>
    <property type="project" value="UniProtKB-UniPathway"/>
</dbReference>
<keyword evidence="3" id="KW-0677">Repeat</keyword>
<dbReference type="PANTHER" id="PTHR24136">
    <property type="entry name" value="SOWAH (DROSOPHILA) HOMOLOG"/>
    <property type="match status" value="1"/>
</dbReference>